<dbReference type="OrthoDB" id="6137149at2759"/>
<dbReference type="Proteomes" id="UP000507470">
    <property type="component" value="Unassembled WGS sequence"/>
</dbReference>
<keyword evidence="2" id="KW-1185">Reference proteome</keyword>
<reference evidence="1 2" key="1">
    <citation type="submission" date="2020-06" db="EMBL/GenBank/DDBJ databases">
        <authorList>
            <person name="Li R."/>
            <person name="Bekaert M."/>
        </authorList>
    </citation>
    <scope>NUCLEOTIDE SEQUENCE [LARGE SCALE GENOMIC DNA]</scope>
    <source>
        <strain evidence="2">wild</strain>
    </source>
</reference>
<dbReference type="EMBL" id="CACVKT020004932">
    <property type="protein sequence ID" value="CAC5392240.1"/>
    <property type="molecule type" value="Genomic_DNA"/>
</dbReference>
<organism evidence="1 2">
    <name type="scientific">Mytilus coruscus</name>
    <name type="common">Sea mussel</name>
    <dbReference type="NCBI Taxonomy" id="42192"/>
    <lineage>
        <taxon>Eukaryota</taxon>
        <taxon>Metazoa</taxon>
        <taxon>Spiralia</taxon>
        <taxon>Lophotrochozoa</taxon>
        <taxon>Mollusca</taxon>
        <taxon>Bivalvia</taxon>
        <taxon>Autobranchia</taxon>
        <taxon>Pteriomorphia</taxon>
        <taxon>Mytilida</taxon>
        <taxon>Mytiloidea</taxon>
        <taxon>Mytilidae</taxon>
        <taxon>Mytilinae</taxon>
        <taxon>Mytilus</taxon>
    </lineage>
</organism>
<protein>
    <recommendedName>
        <fullName evidence="3">OTU domain-containing protein</fullName>
    </recommendedName>
</protein>
<proteinExistence type="predicted"/>
<evidence type="ECO:0000313" key="1">
    <source>
        <dbReference type="EMBL" id="CAC5392240.1"/>
    </source>
</evidence>
<dbReference type="Gene3D" id="3.90.70.80">
    <property type="match status" value="1"/>
</dbReference>
<accession>A0A6J8CB43</accession>
<dbReference type="AlphaFoldDB" id="A0A6J8CB43"/>
<gene>
    <name evidence="1" type="ORF">MCOR_27188</name>
</gene>
<sequence length="267" mass="31349">MRKMKESNTWGTEPEILAAAHFMQADIYTFTNNKWIKYSAHQIDKDINVENEAIYLKHVEESSHYEVVMSVEGNREYELLEKSKNNKSIYVDFDKLQSNICTDHDIKKSTRNTLPNEFFEIVEHTDITDLTKKRSREVEVNISNDNAKYQRRTHIDGNQIIEDRELEMLHPAVYSGLNYIPLGYKTKRKLCSKYKISHKNIKETSGVNEKFNMGKPINSKSIMSDGNSLFRALSFAITQRQEYHIQIRKKDSRSHIAYFQRHCILCS</sequence>
<evidence type="ECO:0008006" key="3">
    <source>
        <dbReference type="Google" id="ProtNLM"/>
    </source>
</evidence>
<evidence type="ECO:0000313" key="2">
    <source>
        <dbReference type="Proteomes" id="UP000507470"/>
    </source>
</evidence>
<name>A0A6J8CB43_MYTCO</name>